<feature type="domain" description="BP28 C-terminal" evidence="8">
    <location>
        <begin position="1798"/>
        <end position="1950"/>
    </location>
</feature>
<dbReference type="InterPro" id="IPR011989">
    <property type="entry name" value="ARM-like"/>
</dbReference>
<evidence type="ECO:0000256" key="7">
    <source>
        <dbReference type="RuleBase" id="RU367065"/>
    </source>
</evidence>
<keyword evidence="3 7" id="KW-0690">Ribosome biogenesis</keyword>
<dbReference type="GO" id="GO:0030686">
    <property type="term" value="C:90S preribosome"/>
    <property type="evidence" value="ECO:0007669"/>
    <property type="project" value="TreeGrafter"/>
</dbReference>
<sequence>MTTLSRQLQRLALPETRIYKQTNKAASLLFAPEDAAGMSKDTIFAIAVVGFEELIKSDGVFEKFRATLFHQSTLDVERALLTRDQNANLDIMISELFVALTPYLLFSSAHKAIEWLVRCFRVHEYNVDAVLRCAIHYHECNIFARILKLLEIRPEHSLWQWLLPFRKSAQVVTRQVLCRECEKDPALMTFLLDTASLWVQSVGKRCAPTQLMVFKFQLSLCWTTIACSETLTNSFLSSLFPYLVRGLKSPVVAYKICSCGIIARLACKVELEQNVSRVLAQKILKTMVAESAFTGISTVVILFETQVIAQLSASTVKKVVKNERYTGFVENLLALSQEKRVDKFLQPFLRTLIVCAVEEVKSCSEHACCKAFLLKCMNRIPFSPETATSLLLLLSKKYASLFTIDRSVWRRYKVAFGRVVRSLCCRYAESYDSLLELLRKSKKCSRHMKKLQVWCNFGMPKKLRSYEELLVCLHHPNRETRTLALEKCLAALDNPDISESAVQIIERGILERLNCNDLHLLETFFKKTEVRPSVLIVLPCKQFDICEQALAKVFSKERMIQTLESLLVQFAGEESTVPFPRACLASLASIFDESMIKSYADLAAFLLSGLWAHESNSDKNIFAIFNSNFAKAMHIENLRRDVKDVAKYDYTTFNKCLINALTEWLLSDEELEFEEKLEIILAGVRSKRVMPYASSLFVLVLSHSLANCEDPKKADRLDWAVDHCWRELVVKNLELPESNILPLHKATFVAHTSWPILENICLKIPEKERAVADDLVAVVSSCSSQEVCVELFFVLGVHLLNRRWDSAHMQASVWWTDDKSREAAEIVLYLCLTALAEQSVSYSFGGFIFQLLLALKLDVEQYLKLSSVSMCKTSLHKVAFHILLLAENKLRTSTESAIVKITSSNSPAVPIAISMLGSSFADVREMASELMSTWTQLLCSSAVERVPYFTLLDFLTSVRSAVAMDKGYLPKALLRLTERGDDGVKPLIDAMSSFFDDQFVAPATLAVNFLNSVSLVYDEKFSTRAFVLFNHLLKGVVEGAQKVPSNVLYAFLDRYCVETADLVTTQSDALEALLTCFRHEELCQKAAALMTNAFFTKLPGNVQEEILSAMIELCKDQTKQEAGRAAKVALSTLSISPAFVVSAMESVLLAFGTLLDESKKKRRKTSCATKMDVDDAVILLEAVNSNEILKPSIELTSKLFKVLKLFQDTEFTQKALFRVTLLLLLHIFQEANELPSCDIDVLVDIFCQDKKATYKEILLQLFQEWGRLVGPSAVDLINLQFFAKKNIPRDDEVVTVVNQLDKILANVVPAVVSAALAISSQNAENAVVSIFVSLSSVIYESIIRRDIWIAVLKKLVEIIDLMLSTEENNATGHLWQLVILMIVRHVEGRWKNEKDFILAENVDGPLLDAAKTLSFQFPAAQLLKLCDDLLEFLVGLQTGTADDFLTKSDLWQRPVIGKLLNPIKIFVMQHVGQMFESKNLREQLALLPKCRLRDMAPCFETMTEKIFAILSWLESEAEGNIFRKSLRGQCVTCLERLTELYPPGASLTVISSLIDHQSEFVRACALQVLSSRLKQAEATAKLGNEEDLVAVLNSLNNSFSVSTKSPEQQMLYRASLIAIRSVCSEINDAGMPAVVQAVANVSTAIRAWNDLDTNSLCITVLCLGELVKCASNQCFPYMANFMENVMKLLDSDLMSKASVRRATLTATCDILKALPNFISPYLPRLIRAFGNLESSFRSARSASVDSALLQSITDQCSSLDGRFLLAAISEALDSFPAETLSLPFLFLLLKKFLTQCTSQYVSAERLTLSHLFLQALDRCNGPDVEIDKANHVEDLAVDAMMHYAMKLTEGELTSFVDTFLAWSSEQGEHAERAIVVFKLANALVDRLKTLFLCIAGIFAAPCETLLDRCNLSKGDGYFSIGRFKDLKRKQLVSTLLTWFTKCCELSPADQKNVFMTASRFDAFKDPLVDQIENTAIPDYGSFISNYVIPCISCVVRAAADDSLRRQLSYAVLLKSRDPNPQVRSSALLVFDHLLTTLNEDAAGLVPEAVQFLSELMEDECEDVEQLCHEVVKHCEGIIGESLQKYF</sequence>
<evidence type="ECO:0000256" key="2">
    <source>
        <dbReference type="ARBA" id="ARBA00010559"/>
    </source>
</evidence>
<gene>
    <name evidence="9" type="ORF">M513_09662</name>
</gene>
<dbReference type="Pfam" id="PF08146">
    <property type="entry name" value="BP28CT"/>
    <property type="match status" value="1"/>
</dbReference>
<evidence type="ECO:0000259" key="8">
    <source>
        <dbReference type="SMART" id="SM01036"/>
    </source>
</evidence>
<dbReference type="Pfam" id="PF12397">
    <property type="entry name" value="U3snoRNP10"/>
    <property type="match status" value="1"/>
</dbReference>
<organism evidence="9 10">
    <name type="scientific">Trichuris suis</name>
    <name type="common">pig whipworm</name>
    <dbReference type="NCBI Taxonomy" id="68888"/>
    <lineage>
        <taxon>Eukaryota</taxon>
        <taxon>Metazoa</taxon>
        <taxon>Ecdysozoa</taxon>
        <taxon>Nematoda</taxon>
        <taxon>Enoplea</taxon>
        <taxon>Dorylaimia</taxon>
        <taxon>Trichinellida</taxon>
        <taxon>Trichuridae</taxon>
        <taxon>Trichuris</taxon>
    </lineage>
</organism>
<dbReference type="InterPro" id="IPR022125">
    <property type="entry name" value="U3snoRNP10_N"/>
</dbReference>
<dbReference type="EMBL" id="KL363270">
    <property type="protein sequence ID" value="KFD49477.1"/>
    <property type="molecule type" value="Genomic_DNA"/>
</dbReference>
<comment type="function">
    <text evidence="7">Involved in nucleolar processing of pre-18S ribosomal RNA.</text>
</comment>
<dbReference type="InterPro" id="IPR040191">
    <property type="entry name" value="UTP10"/>
</dbReference>
<dbReference type="GO" id="GO:0032040">
    <property type="term" value="C:small-subunit processome"/>
    <property type="evidence" value="ECO:0007669"/>
    <property type="project" value="TreeGrafter"/>
</dbReference>
<dbReference type="InterPro" id="IPR012954">
    <property type="entry name" value="BP28_C_dom"/>
</dbReference>
<keyword evidence="5 7" id="KW-0539">Nucleus</keyword>
<accession>A0A085LWY1</accession>
<evidence type="ECO:0000256" key="6">
    <source>
        <dbReference type="ARBA" id="ARBA00023274"/>
    </source>
</evidence>
<keyword evidence="10" id="KW-1185">Reference proteome</keyword>
<proteinExistence type="inferred from homology"/>
<dbReference type="Gene3D" id="1.25.10.10">
    <property type="entry name" value="Leucine-rich Repeat Variant"/>
    <property type="match status" value="1"/>
</dbReference>
<name>A0A085LWY1_9BILA</name>
<dbReference type="PANTHER" id="PTHR13457">
    <property type="entry name" value="BAP28"/>
    <property type="match status" value="1"/>
</dbReference>
<dbReference type="GO" id="GO:0000462">
    <property type="term" value="P:maturation of SSU-rRNA from tricistronic rRNA transcript (SSU-rRNA, 5.8S rRNA, LSU-rRNA)"/>
    <property type="evidence" value="ECO:0007669"/>
    <property type="project" value="TreeGrafter"/>
</dbReference>
<comment type="subcellular location">
    <subcellularLocation>
        <location evidence="1 7">Nucleus</location>
        <location evidence="1 7">Nucleolus</location>
    </subcellularLocation>
</comment>
<evidence type="ECO:0000313" key="9">
    <source>
        <dbReference type="EMBL" id="KFD49477.1"/>
    </source>
</evidence>
<dbReference type="InterPro" id="IPR016024">
    <property type="entry name" value="ARM-type_fold"/>
</dbReference>
<dbReference type="GO" id="GO:0045943">
    <property type="term" value="P:positive regulation of transcription by RNA polymerase I"/>
    <property type="evidence" value="ECO:0007669"/>
    <property type="project" value="TreeGrafter"/>
</dbReference>
<keyword evidence="4 7" id="KW-0698">rRNA processing</keyword>
<keyword evidence="6 7" id="KW-0687">Ribonucleoprotein</keyword>
<comment type="similarity">
    <text evidence="2 7">Belongs to the HEATR1/UTP10 family.</text>
</comment>
<evidence type="ECO:0000256" key="1">
    <source>
        <dbReference type="ARBA" id="ARBA00004604"/>
    </source>
</evidence>
<dbReference type="GO" id="GO:0034455">
    <property type="term" value="C:t-UTP complex"/>
    <property type="evidence" value="ECO:0007669"/>
    <property type="project" value="TreeGrafter"/>
</dbReference>
<evidence type="ECO:0000313" key="10">
    <source>
        <dbReference type="Proteomes" id="UP000030764"/>
    </source>
</evidence>
<evidence type="ECO:0000256" key="5">
    <source>
        <dbReference type="ARBA" id="ARBA00023242"/>
    </source>
</evidence>
<dbReference type="SMART" id="SM01036">
    <property type="entry name" value="BP28CT"/>
    <property type="match status" value="1"/>
</dbReference>
<reference evidence="9 10" key="1">
    <citation type="journal article" date="2014" name="Nat. Genet.">
        <title>Genome and transcriptome of the porcine whipworm Trichuris suis.</title>
        <authorList>
            <person name="Jex A.R."/>
            <person name="Nejsum P."/>
            <person name="Schwarz E.M."/>
            <person name="Hu L."/>
            <person name="Young N.D."/>
            <person name="Hall R.S."/>
            <person name="Korhonen P.K."/>
            <person name="Liao S."/>
            <person name="Thamsborg S."/>
            <person name="Xia J."/>
            <person name="Xu P."/>
            <person name="Wang S."/>
            <person name="Scheerlinck J.P."/>
            <person name="Hofmann A."/>
            <person name="Sternberg P.W."/>
            <person name="Wang J."/>
            <person name="Gasser R.B."/>
        </authorList>
    </citation>
    <scope>NUCLEOTIDE SEQUENCE [LARGE SCALE GENOMIC DNA]</scope>
    <source>
        <strain evidence="9">DCEP-RM93M</strain>
    </source>
</reference>
<evidence type="ECO:0000256" key="4">
    <source>
        <dbReference type="ARBA" id="ARBA00022552"/>
    </source>
</evidence>
<protein>
    <recommendedName>
        <fullName evidence="7">HEAT repeat-containing protein 1</fullName>
    </recommendedName>
</protein>
<evidence type="ECO:0000256" key="3">
    <source>
        <dbReference type="ARBA" id="ARBA00022517"/>
    </source>
</evidence>
<dbReference type="Proteomes" id="UP000030764">
    <property type="component" value="Unassembled WGS sequence"/>
</dbReference>
<dbReference type="PANTHER" id="PTHR13457:SF1">
    <property type="entry name" value="HEAT REPEAT-CONTAINING PROTEIN 1"/>
    <property type="match status" value="1"/>
</dbReference>
<dbReference type="SUPFAM" id="SSF48371">
    <property type="entry name" value="ARM repeat"/>
    <property type="match status" value="2"/>
</dbReference>
<dbReference type="GO" id="GO:0030515">
    <property type="term" value="F:snoRNA binding"/>
    <property type="evidence" value="ECO:0007669"/>
    <property type="project" value="TreeGrafter"/>
</dbReference>